<protein>
    <submittedName>
        <fullName evidence="2">Calcineurin-like phosphoesterase family protein</fullName>
    </submittedName>
</protein>
<dbReference type="EMBL" id="RJKE01000001">
    <property type="protein sequence ID" value="ROO84524.1"/>
    <property type="molecule type" value="Genomic_DNA"/>
</dbReference>
<dbReference type="Pfam" id="PF00149">
    <property type="entry name" value="Metallophos"/>
    <property type="match status" value="1"/>
</dbReference>
<dbReference type="Proteomes" id="UP000272400">
    <property type="component" value="Unassembled WGS sequence"/>
</dbReference>
<dbReference type="RefSeq" id="WP_170201341.1">
    <property type="nucleotide sequence ID" value="NZ_RJKE01000001.1"/>
</dbReference>
<dbReference type="CDD" id="cd00838">
    <property type="entry name" value="MPP_superfamily"/>
    <property type="match status" value="1"/>
</dbReference>
<dbReference type="InterPro" id="IPR029052">
    <property type="entry name" value="Metallo-depent_PP-like"/>
</dbReference>
<feature type="domain" description="Calcineurin-like phosphoesterase" evidence="1">
    <location>
        <begin position="3"/>
        <end position="203"/>
    </location>
</feature>
<evidence type="ECO:0000313" key="2">
    <source>
        <dbReference type="EMBL" id="ROO84524.1"/>
    </source>
</evidence>
<comment type="caution">
    <text evidence="2">The sequence shown here is derived from an EMBL/GenBank/DDBJ whole genome shotgun (WGS) entry which is preliminary data.</text>
</comment>
<gene>
    <name evidence="2" type="ORF">EDD29_2051</name>
</gene>
<accession>A0A3N1CTM9</accession>
<evidence type="ECO:0000313" key="3">
    <source>
        <dbReference type="Proteomes" id="UP000272400"/>
    </source>
</evidence>
<proteinExistence type="predicted"/>
<dbReference type="SUPFAM" id="SSF56300">
    <property type="entry name" value="Metallo-dependent phosphatases"/>
    <property type="match status" value="1"/>
</dbReference>
<evidence type="ECO:0000259" key="1">
    <source>
        <dbReference type="Pfam" id="PF00149"/>
    </source>
</evidence>
<dbReference type="GO" id="GO:0016787">
    <property type="term" value="F:hydrolase activity"/>
    <property type="evidence" value="ECO:0007669"/>
    <property type="project" value="InterPro"/>
</dbReference>
<dbReference type="AlphaFoldDB" id="A0A3N1CTM9"/>
<dbReference type="Gene3D" id="3.60.21.10">
    <property type="match status" value="1"/>
</dbReference>
<sequence length="245" mass="27346">MAGDWHGNSSWAHRVIRALPELLPEESPRLVLHCGDFGVWPGGEKFLRKVDRALAEVDGVLGFVDGNHEDFSALHAAPRFEGKGAVRERIWHLRRGHRWTWHGRTWLALGGAVSLDRSFRVQGRNWWADEEITRAEAAEIGAAGPAEVMVTHDCPASVEHVFRPLPPWLSGRDLADGVAHRALLQDVVDEVRPSHLMHGHLHRAYRRTVPMAHGPVEVTGLESDGARTGNWAVLDVRTMHWADGT</sequence>
<name>A0A3N1CTM9_9ACTN</name>
<reference evidence="2 3" key="1">
    <citation type="submission" date="2018-11" db="EMBL/GenBank/DDBJ databases">
        <title>Sequencing the genomes of 1000 actinobacteria strains.</title>
        <authorList>
            <person name="Klenk H.-P."/>
        </authorList>
    </citation>
    <scope>NUCLEOTIDE SEQUENCE [LARGE SCALE GENOMIC DNA]</scope>
    <source>
        <strain evidence="2 3">DSM 44254</strain>
    </source>
</reference>
<dbReference type="InterPro" id="IPR004843">
    <property type="entry name" value="Calcineurin-like_PHP"/>
</dbReference>
<keyword evidence="3" id="KW-1185">Reference proteome</keyword>
<organism evidence="2 3">
    <name type="scientific">Actinocorallia herbida</name>
    <dbReference type="NCBI Taxonomy" id="58109"/>
    <lineage>
        <taxon>Bacteria</taxon>
        <taxon>Bacillati</taxon>
        <taxon>Actinomycetota</taxon>
        <taxon>Actinomycetes</taxon>
        <taxon>Streptosporangiales</taxon>
        <taxon>Thermomonosporaceae</taxon>
        <taxon>Actinocorallia</taxon>
    </lineage>
</organism>